<evidence type="ECO:0000259" key="2">
    <source>
        <dbReference type="Pfam" id="PF07727"/>
    </source>
</evidence>
<organism evidence="4">
    <name type="scientific">Tanacetum cinerariifolium</name>
    <name type="common">Dalmatian daisy</name>
    <name type="synonym">Chrysanthemum cinerariifolium</name>
    <dbReference type="NCBI Taxonomy" id="118510"/>
    <lineage>
        <taxon>Eukaryota</taxon>
        <taxon>Viridiplantae</taxon>
        <taxon>Streptophyta</taxon>
        <taxon>Embryophyta</taxon>
        <taxon>Tracheophyta</taxon>
        <taxon>Spermatophyta</taxon>
        <taxon>Magnoliopsida</taxon>
        <taxon>eudicotyledons</taxon>
        <taxon>Gunneridae</taxon>
        <taxon>Pentapetalae</taxon>
        <taxon>asterids</taxon>
        <taxon>campanulids</taxon>
        <taxon>Asterales</taxon>
        <taxon>Asteraceae</taxon>
        <taxon>Asteroideae</taxon>
        <taxon>Anthemideae</taxon>
        <taxon>Anthemidinae</taxon>
        <taxon>Tanacetum</taxon>
    </lineage>
</organism>
<accession>A0A6L2MMZ4</accession>
<protein>
    <submittedName>
        <fullName evidence="4">Retrovirus-related Pol polyprotein from transposon TNT 1-94</fullName>
    </submittedName>
</protein>
<reference evidence="4" key="1">
    <citation type="journal article" date="2019" name="Sci. Rep.">
        <title>Draft genome of Tanacetum cinerariifolium, the natural source of mosquito coil.</title>
        <authorList>
            <person name="Yamashiro T."/>
            <person name="Shiraishi A."/>
            <person name="Satake H."/>
            <person name="Nakayama K."/>
        </authorList>
    </citation>
    <scope>NUCLEOTIDE SEQUENCE</scope>
</reference>
<dbReference type="SUPFAM" id="SSF56672">
    <property type="entry name" value="DNA/RNA polymerases"/>
    <property type="match status" value="1"/>
</dbReference>
<evidence type="ECO:0000259" key="3">
    <source>
        <dbReference type="Pfam" id="PF13976"/>
    </source>
</evidence>
<feature type="compositionally biased region" description="Low complexity" evidence="1">
    <location>
        <begin position="692"/>
        <end position="709"/>
    </location>
</feature>
<feature type="domain" description="Reverse transcriptase Ty1/copia-type" evidence="2">
    <location>
        <begin position="299"/>
        <end position="528"/>
    </location>
</feature>
<name>A0A6L2MMZ4_TANCI</name>
<gene>
    <name evidence="4" type="ORF">Tci_046120</name>
</gene>
<dbReference type="EMBL" id="BKCJ010006829">
    <property type="protein sequence ID" value="GEU74142.1"/>
    <property type="molecule type" value="Genomic_DNA"/>
</dbReference>
<feature type="compositionally biased region" description="Basic and acidic residues" evidence="1">
    <location>
        <begin position="845"/>
        <end position="861"/>
    </location>
</feature>
<proteinExistence type="predicted"/>
<evidence type="ECO:0000313" key="4">
    <source>
        <dbReference type="EMBL" id="GEU74142.1"/>
    </source>
</evidence>
<dbReference type="InterPro" id="IPR013103">
    <property type="entry name" value="RVT_2"/>
</dbReference>
<dbReference type="AlphaFoldDB" id="A0A6L2MMZ4"/>
<evidence type="ECO:0000256" key="1">
    <source>
        <dbReference type="SAM" id="MobiDB-lite"/>
    </source>
</evidence>
<dbReference type="InterPro" id="IPR043502">
    <property type="entry name" value="DNA/RNA_pol_sf"/>
</dbReference>
<feature type="region of interest" description="Disordered" evidence="1">
    <location>
        <begin position="255"/>
        <end position="287"/>
    </location>
</feature>
<sequence length="1101" mass="123857">MKCVTMDSVKPKFLAPGMYAIDVEPIPPCCRNNRKVHLDYLKHLKESVATLREIVEEARVEIPLDRSLASACLYTKHSPELLQYEVVEDMLKSSPICLLSKASKNESRLWHHHLKHLNFSTINDLAKKDLVRGLPRLEFEKDHLCSACKLGKSKKHTHKPKAENTIIEDLENYNQQLILEFSLVMHQAIRLSTGPVPSFLMPGQISLGLVPNPVPAAPYVPLTNKELEILFQPMFDEYLEHPRVKRSVSPATAVQVPVTSAGTPSSTTIDQDAPSPSHSSSSSELQPPISHQYHDYVMIIALKWIYKLKLDEYGEVTKNKARLVAKGYQQKEGIDFKESFAPVSRIKAIRIFIANAASKNKTIYHMDVKIAFLKEELKEEVYVSQPEGFVDSDHPTHVYRLKKALYGLKQAPRAWYDTLSWFLLNNNFSKGAVDPTLFTQKSGKHILLVQIYVDDIIFASTDPKACDIFSNEMSSKFQMLMNGQMSFFLGLQVSQSHRGIFINQSKFALEILKKYGMDSYDPVNTPIVDRLKLDEGPLAILFIVWSAPYCTSLPAYPTLNSLCACVLDNMANENVLAPAPTRSDHQILPFAAWLGYPGEIHFVSRMAVNNLHQPWRAILLMINQCLTGKTFSLTEDDLSLGNLKFVPKGEIDEVFEMKIPEELIMDNIRNAPYYNAYLEMVAKHERGIAATKPVKPAPAKQAKPVTAKQPKPKPVKEKPTKPTPIQKAGKGKVEAIVTEEQTAQSLLALHTPKRRSTTDQFIFQRWTPATEEASTGPSAQPQDDTSANIVCETPFTADAETGTDTEKVISEGDTKILNIGEEQEEDVDKQVYLEEQTAKLNKGHTGSDHGKTPESRPPPDDDKMDEDQAGSDLGKNHLRGSTSSSEKLCPVKNLDDTYTFGDQFFNDKSTEDEPGKQNVNAKVISMKIQTHDNATQNLGSMVFNLELRDLPHMINQTVNEVVKEESGSYKSLPEHVALYEALEAFMEQANREEFLSEKDMCHQTRPDWLKPLPEEDRPKTLKPDLFIPLTDLPKAKNNWANALAKSYEDLEENKLLSKTGDMGSFIKWFCKRIGKKKLSKSNLEGPAFKVVKAFHENNVSL</sequence>
<dbReference type="Pfam" id="PF13976">
    <property type="entry name" value="gag_pre-integrs"/>
    <property type="match status" value="1"/>
</dbReference>
<comment type="caution">
    <text evidence="4">The sequence shown here is derived from an EMBL/GenBank/DDBJ whole genome shotgun (WGS) entry which is preliminary data.</text>
</comment>
<feature type="compositionally biased region" description="Low complexity" evidence="1">
    <location>
        <begin position="274"/>
        <end position="287"/>
    </location>
</feature>
<feature type="region of interest" description="Disordered" evidence="1">
    <location>
        <begin position="838"/>
        <end position="889"/>
    </location>
</feature>
<dbReference type="InterPro" id="IPR025724">
    <property type="entry name" value="GAG-pre-integrase_dom"/>
</dbReference>
<dbReference type="Pfam" id="PF07727">
    <property type="entry name" value="RVT_2"/>
    <property type="match status" value="1"/>
</dbReference>
<feature type="domain" description="GAG-pre-integrase" evidence="3">
    <location>
        <begin position="94"/>
        <end position="153"/>
    </location>
</feature>
<feature type="region of interest" description="Disordered" evidence="1">
    <location>
        <begin position="692"/>
        <end position="732"/>
    </location>
</feature>
<feature type="compositionally biased region" description="Polar residues" evidence="1">
    <location>
        <begin position="255"/>
        <end position="270"/>
    </location>
</feature>